<reference evidence="3" key="1">
    <citation type="submission" date="2014-01" db="EMBL/GenBank/DDBJ databases">
        <title>The Genome Sequence of Anopheles melas CM1001059_A (V2).</title>
        <authorList>
            <consortium name="The Broad Institute Genomics Platform"/>
            <person name="Neafsey D.E."/>
            <person name="Besansky N."/>
            <person name="Howell P."/>
            <person name="Walton C."/>
            <person name="Young S.K."/>
            <person name="Zeng Q."/>
            <person name="Gargeya S."/>
            <person name="Fitzgerald M."/>
            <person name="Haas B."/>
            <person name="Abouelleil A."/>
            <person name="Allen A.W."/>
            <person name="Alvarado L."/>
            <person name="Arachchi H.M."/>
            <person name="Berlin A.M."/>
            <person name="Chapman S.B."/>
            <person name="Gainer-Dewar J."/>
            <person name="Goldberg J."/>
            <person name="Griggs A."/>
            <person name="Gujja S."/>
            <person name="Hansen M."/>
            <person name="Howarth C."/>
            <person name="Imamovic A."/>
            <person name="Ireland A."/>
            <person name="Larimer J."/>
            <person name="McCowan C."/>
            <person name="Murphy C."/>
            <person name="Pearson M."/>
            <person name="Poon T.W."/>
            <person name="Priest M."/>
            <person name="Roberts A."/>
            <person name="Saif S."/>
            <person name="Shea T."/>
            <person name="Sisk P."/>
            <person name="Sykes S."/>
            <person name="Wortman J."/>
            <person name="Nusbaum C."/>
            <person name="Birren B."/>
        </authorList>
    </citation>
    <scope>NUCLEOTIDE SEQUENCE [LARGE SCALE GENOMIC DNA]</scope>
    <source>
        <strain evidence="3">CM1001059</strain>
    </source>
</reference>
<evidence type="ECO:0000256" key="1">
    <source>
        <dbReference type="SAM" id="MobiDB-lite"/>
    </source>
</evidence>
<name>A0A182U2W9_9DIPT</name>
<protein>
    <submittedName>
        <fullName evidence="2">Uncharacterized protein</fullName>
    </submittedName>
</protein>
<proteinExistence type="predicted"/>
<feature type="region of interest" description="Disordered" evidence="1">
    <location>
        <begin position="1"/>
        <end position="122"/>
    </location>
</feature>
<reference evidence="2" key="2">
    <citation type="submission" date="2020-05" db="UniProtKB">
        <authorList>
            <consortium name="EnsemblMetazoa"/>
        </authorList>
    </citation>
    <scope>IDENTIFICATION</scope>
    <source>
        <strain evidence="2">CM1001059</strain>
    </source>
</reference>
<dbReference type="EnsemblMetazoa" id="AMEC012925-RA">
    <property type="protein sequence ID" value="AMEC012925-PA"/>
    <property type="gene ID" value="AMEC012925"/>
</dbReference>
<sequence length="122" mass="12804">MRLNGDECGDGGGDGGDKPKSTTMDSKSLRCGTVPAVASLSLYRRSSDWNRPPLPPPRGGPPRPPPPPRPPRPVDSSTRARRPEMVRPSSPRTASSASRASSNSTNAKPGGLRATHTLRSGP</sequence>
<feature type="compositionally biased region" description="Pro residues" evidence="1">
    <location>
        <begin position="52"/>
        <end position="73"/>
    </location>
</feature>
<dbReference type="Proteomes" id="UP000075902">
    <property type="component" value="Unassembled WGS sequence"/>
</dbReference>
<evidence type="ECO:0000313" key="3">
    <source>
        <dbReference type="Proteomes" id="UP000075902"/>
    </source>
</evidence>
<keyword evidence="3" id="KW-1185">Reference proteome</keyword>
<dbReference type="VEuPathDB" id="VectorBase:AMEC012925"/>
<evidence type="ECO:0000313" key="2">
    <source>
        <dbReference type="EnsemblMetazoa" id="AMEC012925-PA"/>
    </source>
</evidence>
<accession>A0A182U2W9</accession>
<feature type="compositionally biased region" description="Low complexity" evidence="1">
    <location>
        <begin position="88"/>
        <end position="107"/>
    </location>
</feature>
<dbReference type="AlphaFoldDB" id="A0A182U2W9"/>
<organism evidence="2 3">
    <name type="scientific">Anopheles melas</name>
    <dbReference type="NCBI Taxonomy" id="34690"/>
    <lineage>
        <taxon>Eukaryota</taxon>
        <taxon>Metazoa</taxon>
        <taxon>Ecdysozoa</taxon>
        <taxon>Arthropoda</taxon>
        <taxon>Hexapoda</taxon>
        <taxon>Insecta</taxon>
        <taxon>Pterygota</taxon>
        <taxon>Neoptera</taxon>
        <taxon>Endopterygota</taxon>
        <taxon>Diptera</taxon>
        <taxon>Nematocera</taxon>
        <taxon>Culicoidea</taxon>
        <taxon>Culicidae</taxon>
        <taxon>Anophelinae</taxon>
        <taxon>Anopheles</taxon>
    </lineage>
</organism>